<dbReference type="FunFam" id="1.20.5.320:FF:000001">
    <property type="entry name" value="6-phosphogluconate dehydrogenase, decarboxylating"/>
    <property type="match status" value="1"/>
</dbReference>
<keyword evidence="18" id="KW-1185">Reference proteome</keyword>
<dbReference type="Pfam" id="PF00393">
    <property type="entry name" value="6PGD"/>
    <property type="match status" value="1"/>
</dbReference>
<evidence type="ECO:0000256" key="11">
    <source>
        <dbReference type="ARBA" id="ARBA00048640"/>
    </source>
</evidence>
<dbReference type="EMBL" id="JQNX01000002">
    <property type="protein sequence ID" value="KIE58960.1"/>
    <property type="molecule type" value="Genomic_DNA"/>
</dbReference>
<dbReference type="NCBIfam" id="TIGR00873">
    <property type="entry name" value="gnd"/>
    <property type="match status" value="1"/>
</dbReference>
<evidence type="ECO:0000256" key="14">
    <source>
        <dbReference type="RuleBase" id="RU000485"/>
    </source>
</evidence>
<dbReference type="AlphaFoldDB" id="A0A0C1V5E7"/>
<dbReference type="GO" id="GO:0004616">
    <property type="term" value="F:phosphogluconate dehydrogenase (decarboxylating) activity"/>
    <property type="evidence" value="ECO:0007669"/>
    <property type="project" value="UniProtKB-EC"/>
</dbReference>
<evidence type="ECO:0000256" key="9">
    <source>
        <dbReference type="ARBA" id="ARBA00023064"/>
    </source>
</evidence>
<evidence type="ECO:0000313" key="19">
    <source>
        <dbReference type="Proteomes" id="UP000315925"/>
    </source>
</evidence>
<dbReference type="EC" id="1.1.1.44" evidence="5 12"/>
<gene>
    <name evidence="16" type="ORF">A946_02580</name>
    <name evidence="17" type="ORF">kam1_1946</name>
</gene>
<evidence type="ECO:0000256" key="8">
    <source>
        <dbReference type="ARBA" id="ARBA00023002"/>
    </source>
</evidence>
<reference evidence="19" key="3">
    <citation type="submission" date="2019-03" db="EMBL/GenBank/DDBJ databases">
        <title>Complete genome of Methylacidiphilum kamchatkense Kam1.</title>
        <authorList>
            <person name="Kruse T."/>
            <person name="Murarilal Ratnadevi C."/>
            <person name="Erikstad H.-A."/>
            <person name="Birkeland N.-K."/>
        </authorList>
    </citation>
    <scope>NUCLEOTIDE SEQUENCE [LARGE SCALE GENOMIC DNA]</scope>
    <source>
        <strain evidence="19">kam1</strain>
    </source>
</reference>
<evidence type="ECO:0000256" key="4">
    <source>
        <dbReference type="ARBA" id="ARBA00011738"/>
    </source>
</evidence>
<dbReference type="NCBIfam" id="NF006765">
    <property type="entry name" value="PRK09287.1"/>
    <property type="match status" value="1"/>
</dbReference>
<dbReference type="InterPro" id="IPR006114">
    <property type="entry name" value="6PGDH_C"/>
</dbReference>
<dbReference type="UniPathway" id="UPA00115">
    <property type="reaction ID" value="UER00410"/>
</dbReference>
<dbReference type="Proteomes" id="UP000031594">
    <property type="component" value="Unassembled WGS sequence"/>
</dbReference>
<evidence type="ECO:0000313" key="18">
    <source>
        <dbReference type="Proteomes" id="UP000031594"/>
    </source>
</evidence>
<dbReference type="SUPFAM" id="SSF48179">
    <property type="entry name" value="6-phosphogluconate dehydrogenase C-terminal domain-like"/>
    <property type="match status" value="1"/>
</dbReference>
<feature type="active site" description="Proton donor" evidence="13">
    <location>
        <position position="188"/>
    </location>
</feature>
<keyword evidence="7 12" id="KW-0521">NADP</keyword>
<reference evidence="17" key="2">
    <citation type="journal article" date="2019" name="BMC Genomics">
        <title>Complete genome sequence analysis of the thermoacidophilic verrucomicrobial methanotroph 'Candidatus Methylacidiphilum kamchatkense' strain Kam1 and comparison with its closest relatives.</title>
        <authorList>
            <person name="Kruse T."/>
            <person name="Ratnadevi C.M."/>
            <person name="Erikstad H.A."/>
            <person name="Birkeland N.K."/>
        </authorList>
    </citation>
    <scope>NUCLEOTIDE SEQUENCE</scope>
    <source>
        <strain evidence="17">Kam1</strain>
    </source>
</reference>
<dbReference type="GO" id="GO:0019521">
    <property type="term" value="P:D-gluconate metabolic process"/>
    <property type="evidence" value="ECO:0007669"/>
    <property type="project" value="UniProtKB-KW"/>
</dbReference>
<dbReference type="InterPro" id="IPR008927">
    <property type="entry name" value="6-PGluconate_DH-like_C_sf"/>
</dbReference>
<keyword evidence="10 12" id="KW-0570">Pentose shunt</keyword>
<sequence>MGKSFIGIIGLGVMGRNLALNILDHGFTVSGFDKDHSKVIALKEESKGMASSYDSVENFIHSLEKPKKILFFVPAGPIVDQVIEELLPFLESGDILIDGGNSFFRDTERRQKELKNRNIFFIGMGTSGGESGARHGPSLMVGGEKEAYEHLRTLLEAISAKVEGEPCVDYMGRGAAGHYVKMVHNGIEYGIMELIGECYDFAHRVLKLDEKKISDLFEQWSKEELASYLMEITVHILRKRDDKSNDLLLHKVLDVARQLGTGAWTSEEAFSLQVPAPIIDAAVTIRNLSSRVEERKAYGQHFKSGLVSEISEETFSSPFYEELKKALFLGIICTYAQGFSLLSEASKRYGYAIDMEKVAKVWRGGCIIRSQFLEKIRAAFQGNPQLSNLLLDPNIFSEIKEKNLLSSLRNFCLYAIKVGLPAYAFLSSLSYIDAFRSEKLPANLIQLQRDYFGSHTYERIDLEGTFHTIWE</sequence>
<dbReference type="FunFam" id="1.10.1040.10:FF:000032">
    <property type="entry name" value="6-phosphogluconate dehydrogenase, decarboxylating"/>
    <property type="match status" value="1"/>
</dbReference>
<dbReference type="SUPFAM" id="SSF51735">
    <property type="entry name" value="NAD(P)-binding Rossmann-fold domains"/>
    <property type="match status" value="1"/>
</dbReference>
<evidence type="ECO:0000256" key="7">
    <source>
        <dbReference type="ARBA" id="ARBA00022857"/>
    </source>
</evidence>
<comment type="catalytic activity">
    <reaction evidence="11 12 14">
        <text>6-phospho-D-gluconate + NADP(+) = D-ribulose 5-phosphate + CO2 + NADPH</text>
        <dbReference type="Rhea" id="RHEA:10116"/>
        <dbReference type="ChEBI" id="CHEBI:16526"/>
        <dbReference type="ChEBI" id="CHEBI:57783"/>
        <dbReference type="ChEBI" id="CHEBI:58121"/>
        <dbReference type="ChEBI" id="CHEBI:58349"/>
        <dbReference type="ChEBI" id="CHEBI:58759"/>
        <dbReference type="EC" id="1.1.1.44"/>
    </reaction>
</comment>
<evidence type="ECO:0000256" key="2">
    <source>
        <dbReference type="ARBA" id="ARBA00004874"/>
    </source>
</evidence>
<dbReference type="STRING" id="1202785.A946_02580"/>
<dbReference type="InterPro" id="IPR036291">
    <property type="entry name" value="NAD(P)-bd_dom_sf"/>
</dbReference>
<dbReference type="InterPro" id="IPR006183">
    <property type="entry name" value="Pgluconate_DH"/>
</dbReference>
<evidence type="ECO:0000256" key="5">
    <source>
        <dbReference type="ARBA" id="ARBA00013011"/>
    </source>
</evidence>
<dbReference type="PIRSF" id="PIRSF000109">
    <property type="entry name" value="6PGD"/>
    <property type="match status" value="1"/>
</dbReference>
<comment type="similarity">
    <text evidence="3 12 14">Belongs to the 6-phosphogluconate dehydrogenase family.</text>
</comment>
<dbReference type="RefSeq" id="WP_039720878.1">
    <property type="nucleotide sequence ID" value="NZ_CP037899.1"/>
</dbReference>
<evidence type="ECO:0000256" key="3">
    <source>
        <dbReference type="ARBA" id="ARBA00008419"/>
    </source>
</evidence>
<evidence type="ECO:0000256" key="1">
    <source>
        <dbReference type="ARBA" id="ARBA00002526"/>
    </source>
</evidence>
<dbReference type="Gene3D" id="1.20.5.320">
    <property type="entry name" value="6-Phosphogluconate Dehydrogenase, domain 3"/>
    <property type="match status" value="1"/>
</dbReference>
<dbReference type="GO" id="GO:0050661">
    <property type="term" value="F:NADP binding"/>
    <property type="evidence" value="ECO:0007669"/>
    <property type="project" value="InterPro"/>
</dbReference>
<dbReference type="InterPro" id="IPR006113">
    <property type="entry name" value="6PGDH_Gnd/GntZ"/>
</dbReference>
<dbReference type="Proteomes" id="UP000315925">
    <property type="component" value="Chromosome"/>
</dbReference>
<dbReference type="EMBL" id="CP037899">
    <property type="protein sequence ID" value="QDQ43157.1"/>
    <property type="molecule type" value="Genomic_DNA"/>
</dbReference>
<dbReference type="KEGG" id="mkc:kam1_1946"/>
<dbReference type="InterPro" id="IPR013328">
    <property type="entry name" value="6PGD_dom2"/>
</dbReference>
<accession>A0A0C1V5E7</accession>
<organism evidence="17 19">
    <name type="scientific">Methylacidiphilum kamchatkense Kam1</name>
    <dbReference type="NCBI Taxonomy" id="1202785"/>
    <lineage>
        <taxon>Bacteria</taxon>
        <taxon>Pseudomonadati</taxon>
        <taxon>Verrucomicrobiota</taxon>
        <taxon>Methylacidiphilae</taxon>
        <taxon>Methylacidiphilales</taxon>
        <taxon>Methylacidiphilaceae</taxon>
        <taxon>Methylacidiphilum (ex Ratnadevi et al. 2023)</taxon>
    </lineage>
</organism>
<protein>
    <recommendedName>
        <fullName evidence="6 12">6-phosphogluconate dehydrogenase, decarboxylating</fullName>
        <ecNumber evidence="5 12">1.1.1.44</ecNumber>
    </recommendedName>
</protein>
<evidence type="ECO:0000256" key="12">
    <source>
        <dbReference type="PIRNR" id="PIRNR000109"/>
    </source>
</evidence>
<evidence type="ECO:0000313" key="16">
    <source>
        <dbReference type="EMBL" id="KIE58960.1"/>
    </source>
</evidence>
<feature type="active site" description="Proton acceptor" evidence="13">
    <location>
        <position position="181"/>
    </location>
</feature>
<dbReference type="GO" id="GO:0006098">
    <property type="term" value="P:pentose-phosphate shunt"/>
    <property type="evidence" value="ECO:0007669"/>
    <property type="project" value="UniProtKB-UniPathway"/>
</dbReference>
<reference evidence="16 18" key="1">
    <citation type="submission" date="2014-08" db="EMBL/GenBank/DDBJ databases">
        <title>Methylacidiphilum kamchatkense strain Kam1 draft genome sequence.</title>
        <authorList>
            <person name="Birkeland N.-K."/>
            <person name="Erikstad H.A."/>
        </authorList>
    </citation>
    <scope>NUCLEOTIDE SEQUENCE [LARGE SCALE GENOMIC DNA]</scope>
    <source>
        <strain evidence="16 18">Kam1</strain>
    </source>
</reference>
<keyword evidence="8 12" id="KW-0560">Oxidoreductase</keyword>
<evidence type="ECO:0000256" key="13">
    <source>
        <dbReference type="PIRSR" id="PIRSR000109-1"/>
    </source>
</evidence>
<dbReference type="PRINTS" id="PR00076">
    <property type="entry name" value="6PGDHDRGNASE"/>
</dbReference>
<dbReference type="OrthoDB" id="9804542at2"/>
<evidence type="ECO:0000259" key="15">
    <source>
        <dbReference type="SMART" id="SM01350"/>
    </source>
</evidence>
<evidence type="ECO:0000256" key="6">
    <source>
        <dbReference type="ARBA" id="ARBA00018193"/>
    </source>
</evidence>
<name>A0A0C1V5E7_9BACT</name>
<dbReference type="Gene3D" id="1.10.1040.10">
    <property type="entry name" value="N-(1-d-carboxylethyl)-l-norvaline Dehydrogenase, domain 2"/>
    <property type="match status" value="1"/>
</dbReference>
<evidence type="ECO:0000313" key="17">
    <source>
        <dbReference type="EMBL" id="QDQ43157.1"/>
    </source>
</evidence>
<comment type="subunit">
    <text evidence="4 12">Homodimer.</text>
</comment>
<dbReference type="Pfam" id="PF03446">
    <property type="entry name" value="NAD_binding_2"/>
    <property type="match status" value="1"/>
</dbReference>
<dbReference type="SMART" id="SM01350">
    <property type="entry name" value="6PGD"/>
    <property type="match status" value="1"/>
</dbReference>
<dbReference type="Gene3D" id="3.40.50.720">
    <property type="entry name" value="NAD(P)-binding Rossmann-like Domain"/>
    <property type="match status" value="1"/>
</dbReference>
<evidence type="ECO:0000256" key="10">
    <source>
        <dbReference type="ARBA" id="ARBA00023126"/>
    </source>
</evidence>
<dbReference type="InterPro" id="IPR006115">
    <property type="entry name" value="6PGDH_NADP-bd"/>
</dbReference>
<dbReference type="PANTHER" id="PTHR11811">
    <property type="entry name" value="6-PHOSPHOGLUCONATE DEHYDROGENASE"/>
    <property type="match status" value="1"/>
</dbReference>
<comment type="function">
    <text evidence="1 12">Catalyzes the oxidative decarboxylation of 6-phosphogluconate to ribulose 5-phosphate and CO(2), with concomitant reduction of NADP to NADPH.</text>
</comment>
<proteinExistence type="inferred from homology"/>
<feature type="domain" description="6-phosphogluconate dehydrogenase C-terminal" evidence="15">
    <location>
        <begin position="177"/>
        <end position="471"/>
    </location>
</feature>
<keyword evidence="9 14" id="KW-0311">Gluconate utilization</keyword>
<comment type="pathway">
    <text evidence="2 12 14">Carbohydrate degradation; pentose phosphate pathway; D-ribulose 5-phosphate from D-glucose 6-phosphate (oxidative stage): step 3/3.</text>
</comment>